<dbReference type="AlphaFoldDB" id="A0A914XWT7"/>
<evidence type="ECO:0000313" key="3">
    <source>
        <dbReference type="Proteomes" id="UP000887577"/>
    </source>
</evidence>
<dbReference type="Proteomes" id="UP000887577">
    <property type="component" value="Unplaced"/>
</dbReference>
<accession>A0A914XWT7</accession>
<feature type="compositionally biased region" description="Low complexity" evidence="2">
    <location>
        <begin position="291"/>
        <end position="300"/>
    </location>
</feature>
<sequence>MEGPPRRSSSRPAANVNCCYDDDKRSELGVFKEYLAKDNSTVIDPPAHRKTPNDIDLKAVIYENDDLISNIYEKAAMDGIYGGNAVNSIYDIEAGQAPNIYGIYTPSYDFHGSAGVDHEYIHIGNLTDNEAAVNKDNTEDDNVHADNTTTPLKEMMDIRTQALQHVDDAKAVYQQLKASVKDANDMLGRMNKKNQQISDDLLSEIEICLTDTPGWFFDVLEEKNRSIDALQQICQELRSKHDESLEPMGLSAGDQKKLRSVGVENLADLITNYRRLQIQSAGAAERRGGQSLSRASSKSSLDTTEECQQQKHPQAKLLEPGRLSSSFANVGTMGNSGRASYIPIPMPDKFTGKSRIELERYLRYFDQAVLSRGYPDSDKAIIVGNYIPSLQYTHDKLMRTKSSYDEVKAGLLNALGTDSDVATFTLRTSLDRIKNI</sequence>
<keyword evidence="1" id="KW-0175">Coiled coil</keyword>
<feature type="coiled-coil region" evidence="1">
    <location>
        <begin position="166"/>
        <end position="193"/>
    </location>
</feature>
<organism evidence="3 4">
    <name type="scientific">Panagrolaimus superbus</name>
    <dbReference type="NCBI Taxonomy" id="310955"/>
    <lineage>
        <taxon>Eukaryota</taxon>
        <taxon>Metazoa</taxon>
        <taxon>Ecdysozoa</taxon>
        <taxon>Nematoda</taxon>
        <taxon>Chromadorea</taxon>
        <taxon>Rhabditida</taxon>
        <taxon>Tylenchina</taxon>
        <taxon>Panagrolaimomorpha</taxon>
        <taxon>Panagrolaimoidea</taxon>
        <taxon>Panagrolaimidae</taxon>
        <taxon>Panagrolaimus</taxon>
    </lineage>
</organism>
<reference evidence="4" key="1">
    <citation type="submission" date="2022-11" db="UniProtKB">
        <authorList>
            <consortium name="WormBaseParasite"/>
        </authorList>
    </citation>
    <scope>IDENTIFICATION</scope>
</reference>
<evidence type="ECO:0000313" key="4">
    <source>
        <dbReference type="WBParaSite" id="PSU_v2.g12410.t1"/>
    </source>
</evidence>
<evidence type="ECO:0000256" key="1">
    <source>
        <dbReference type="SAM" id="Coils"/>
    </source>
</evidence>
<feature type="region of interest" description="Disordered" evidence="2">
    <location>
        <begin position="281"/>
        <end position="314"/>
    </location>
</feature>
<proteinExistence type="predicted"/>
<protein>
    <submittedName>
        <fullName evidence="4">Uncharacterized protein</fullName>
    </submittedName>
</protein>
<keyword evidence="3" id="KW-1185">Reference proteome</keyword>
<name>A0A914XWT7_9BILA</name>
<evidence type="ECO:0000256" key="2">
    <source>
        <dbReference type="SAM" id="MobiDB-lite"/>
    </source>
</evidence>
<dbReference type="WBParaSite" id="PSU_v2.g12410.t1">
    <property type="protein sequence ID" value="PSU_v2.g12410.t1"/>
    <property type="gene ID" value="PSU_v2.g12410"/>
</dbReference>